<dbReference type="GO" id="GO:0004181">
    <property type="term" value="F:metallocarboxypeptidase activity"/>
    <property type="evidence" value="ECO:0007669"/>
    <property type="project" value="TreeGrafter"/>
</dbReference>
<dbReference type="Pfam" id="PF13620">
    <property type="entry name" value="CarboxypepD_reg"/>
    <property type="match status" value="2"/>
</dbReference>
<dbReference type="KEGG" id="haly:HYG82_00330"/>
<dbReference type="GO" id="GO:0030246">
    <property type="term" value="F:carbohydrate binding"/>
    <property type="evidence" value="ECO:0007669"/>
    <property type="project" value="InterPro"/>
</dbReference>
<dbReference type="InterPro" id="IPR013784">
    <property type="entry name" value="Carb-bd-like_fold"/>
</dbReference>
<organism evidence="2 3">
    <name type="scientific">Natrinema halophilum</name>
    <dbReference type="NCBI Taxonomy" id="1699371"/>
    <lineage>
        <taxon>Archaea</taxon>
        <taxon>Methanobacteriati</taxon>
        <taxon>Methanobacteriota</taxon>
        <taxon>Stenosarchaea group</taxon>
        <taxon>Halobacteria</taxon>
        <taxon>Halobacteriales</taxon>
        <taxon>Natrialbaceae</taxon>
        <taxon>Natrinema</taxon>
    </lineage>
</organism>
<dbReference type="PANTHER" id="PTHR11532:SF57">
    <property type="entry name" value="CARBOXYPEPTIDASE D, B"/>
    <property type="match status" value="1"/>
</dbReference>
<dbReference type="EMBL" id="CP058601">
    <property type="protein sequence ID" value="QLG47397.1"/>
    <property type="molecule type" value="Genomic_DNA"/>
</dbReference>
<dbReference type="GO" id="GO:0016485">
    <property type="term" value="P:protein processing"/>
    <property type="evidence" value="ECO:0007669"/>
    <property type="project" value="TreeGrafter"/>
</dbReference>
<keyword evidence="3" id="KW-1185">Reference proteome</keyword>
<reference evidence="2 3" key="1">
    <citation type="submission" date="2020-07" db="EMBL/GenBank/DDBJ databases">
        <authorList>
            <person name="Cui H."/>
        </authorList>
    </citation>
    <scope>NUCLEOTIDE SEQUENCE [LARGE SCALE GENOMIC DNA]</scope>
    <source>
        <strain evidence="2 3">YPL8</strain>
    </source>
</reference>
<dbReference type="GO" id="GO:0006518">
    <property type="term" value="P:peptide metabolic process"/>
    <property type="evidence" value="ECO:0007669"/>
    <property type="project" value="TreeGrafter"/>
</dbReference>
<gene>
    <name evidence="2" type="ORF">HYG82_00330</name>
</gene>
<dbReference type="RefSeq" id="WP_179259140.1">
    <property type="nucleotide sequence ID" value="NZ_CP058601.1"/>
</dbReference>
<keyword evidence="2" id="KW-0378">Hydrolase</keyword>
<dbReference type="SUPFAM" id="SSF49452">
    <property type="entry name" value="Starch-binding domain-like"/>
    <property type="match status" value="1"/>
</dbReference>
<keyword evidence="2" id="KW-0121">Carboxypeptidase</keyword>
<accession>A0A7D5KPI4</accession>
<feature type="region of interest" description="Disordered" evidence="1">
    <location>
        <begin position="522"/>
        <end position="544"/>
    </location>
</feature>
<dbReference type="AlphaFoldDB" id="A0A7D5KPI4"/>
<dbReference type="GO" id="GO:0005615">
    <property type="term" value="C:extracellular space"/>
    <property type="evidence" value="ECO:0007669"/>
    <property type="project" value="TreeGrafter"/>
</dbReference>
<dbReference type="InterPro" id="IPR008969">
    <property type="entry name" value="CarboxyPept-like_regulatory"/>
</dbReference>
<dbReference type="Proteomes" id="UP000509241">
    <property type="component" value="Chromosome"/>
</dbReference>
<protein>
    <submittedName>
        <fullName evidence="2">Carboxypeptidase regulatory-like domain-containing protein</fullName>
    </submittedName>
</protein>
<proteinExistence type="predicted"/>
<sequence>MTNRNIRATTLAALVLLSVVAVPLGVVGASTDAGPSAERAVTQNDDLSQVITSINDNEIANANDSIASFNEQLQQKASLLSVDVENVDQVATVSAETAAEAQAEADRLRTAAGDREAAIFDRVVTVINEGGVADVDPNEVQSPADARAVSDRLEQQGGLATQAAQSLRDAADLVETDLEPNLTTAAEKLSAFEAEPSTGTVEGTVTDGNGGAVTNATVVVGDQQMTTADDGGYSLDIDPGEYTLAVSAAGYQDASEAVTVEAGATATVDVSLQAKDDGSGDDGTEDNESDTVADVVTSVNENEIANANDAITSFNEQLQQKANLLGVDVESVETVAEVEATTSSEGQSEANRLRTAADDREAAIFDRVVTVINEGGVADVDPNEVQSPADARAVADRLEQQGGLATQAAQSLRDAADLVETDLEPNLTTAAEKLAALDGNESEPAIGFIDGVITAANGEPIANATVSVGEQQTTTAADGSYGLELESGEYTVTVSAEGYRDASEEATVEANATTTVDVTLTEANDDGSTPGECPGPGPGPNDGSDIVSAIWNAVIDFGIEIAQIVITGAR</sequence>
<dbReference type="SUPFAM" id="SSF49464">
    <property type="entry name" value="Carboxypeptidase regulatory domain-like"/>
    <property type="match status" value="1"/>
</dbReference>
<dbReference type="PANTHER" id="PTHR11532">
    <property type="entry name" value="PROTEASE M14 CARBOXYPEPTIDASE"/>
    <property type="match status" value="1"/>
</dbReference>
<dbReference type="OrthoDB" id="178051at2157"/>
<evidence type="ECO:0000256" key="1">
    <source>
        <dbReference type="SAM" id="MobiDB-lite"/>
    </source>
</evidence>
<dbReference type="Gene3D" id="2.60.40.1120">
    <property type="entry name" value="Carboxypeptidase-like, regulatory domain"/>
    <property type="match status" value="2"/>
</dbReference>
<name>A0A7D5KPI4_9EURY</name>
<dbReference type="InterPro" id="IPR050753">
    <property type="entry name" value="Peptidase_M14_domain"/>
</dbReference>
<dbReference type="GeneID" id="56031691"/>
<evidence type="ECO:0000313" key="2">
    <source>
        <dbReference type="EMBL" id="QLG47397.1"/>
    </source>
</evidence>
<evidence type="ECO:0000313" key="3">
    <source>
        <dbReference type="Proteomes" id="UP000509241"/>
    </source>
</evidence>
<keyword evidence="2" id="KW-0645">Protease</keyword>